<protein>
    <submittedName>
        <fullName evidence="2">Esterase-like activity of phytase family protein</fullName>
    </submittedName>
</protein>
<dbReference type="EMBL" id="VINQ01000003">
    <property type="protein sequence ID" value="KAA0917619.1"/>
    <property type="molecule type" value="Genomic_DNA"/>
</dbReference>
<dbReference type="PIRSF" id="PIRSF031900">
    <property type="entry name" value="UCP031900"/>
    <property type="match status" value="1"/>
</dbReference>
<keyword evidence="3" id="KW-1185">Reference proteome</keyword>
<comment type="caution">
    <text evidence="2">The sequence shown here is derived from an EMBL/GenBank/DDBJ whole genome shotgun (WGS) entry which is preliminary data.</text>
</comment>
<evidence type="ECO:0000313" key="3">
    <source>
        <dbReference type="Proteomes" id="UP000325291"/>
    </source>
</evidence>
<accession>A0A5A9ZKP0</accession>
<dbReference type="InterPro" id="IPR014567">
    <property type="entry name" value="UCP031900"/>
</dbReference>
<evidence type="ECO:0000259" key="1">
    <source>
        <dbReference type="Pfam" id="PF13449"/>
    </source>
</evidence>
<proteinExistence type="predicted"/>
<dbReference type="Proteomes" id="UP000325291">
    <property type="component" value="Unassembled WGS sequence"/>
</dbReference>
<dbReference type="AlphaFoldDB" id="A0A5A9ZKP0"/>
<dbReference type="InterPro" id="IPR027372">
    <property type="entry name" value="Phytase-like_dom"/>
</dbReference>
<dbReference type="Pfam" id="PF13449">
    <property type="entry name" value="Phytase-like"/>
    <property type="match status" value="1"/>
</dbReference>
<evidence type="ECO:0000313" key="2">
    <source>
        <dbReference type="EMBL" id="KAA0917619.1"/>
    </source>
</evidence>
<feature type="domain" description="Phytase-like" evidence="1">
    <location>
        <begin position="43"/>
        <end position="275"/>
    </location>
</feature>
<organism evidence="2 3">
    <name type="scientific">Aquicoccus porphyridii</name>
    <dbReference type="NCBI Taxonomy" id="1852029"/>
    <lineage>
        <taxon>Bacteria</taxon>
        <taxon>Pseudomonadati</taxon>
        <taxon>Pseudomonadota</taxon>
        <taxon>Alphaproteobacteria</taxon>
        <taxon>Rhodobacterales</taxon>
        <taxon>Paracoccaceae</taxon>
        <taxon>Aquicoccus</taxon>
    </lineage>
</organism>
<reference evidence="2 3" key="1">
    <citation type="submission" date="2019-07" db="EMBL/GenBank/DDBJ databases">
        <title>Aquicoccus porphyridii gen. nov., sp. nov., isolated from a small marine red alga, Porphyridium marinum.</title>
        <authorList>
            <person name="Liu L."/>
        </authorList>
    </citation>
    <scope>NUCLEOTIDE SEQUENCE [LARGE SCALE GENOMIC DNA]</scope>
    <source>
        <strain evidence="2 3">L1 8-17</strain>
    </source>
</reference>
<dbReference type="SUPFAM" id="SSF89372">
    <property type="entry name" value="Fucose-specific lectin"/>
    <property type="match status" value="1"/>
</dbReference>
<name>A0A5A9ZKP0_9RHOB</name>
<sequence length="299" mass="33337">MRWRSTIAIGAILPVILTLTGSAGEPFPETYMARYTWQESTSEFGGFSGLDIAANGRDFVAVTDRGFLARGVLMRDDEQIIGVKLDHFAAIEPSQTTEKLDNDAEAVAIGADGIYISYEQDHRVIHLVGTGPALRSPTHPDFRLFPRNGGIEALAVDEKGLLHALPERFRRGGAFPVYRLDGSEWSVITTLDPVGGFEPAGASFGPDGALYVLERAFTGYGFRSRVRRVIETDQGWRDDEVFRSPTGRHDNLEGIAAWRDEDGHIRLTMISDDNFFFFQRTEFVEYTVPPELAIRHRTP</sequence>
<gene>
    <name evidence="2" type="ORF">FLO80_06190</name>
</gene>